<keyword evidence="6" id="KW-0547">Nucleotide-binding</keyword>
<keyword evidence="4" id="KW-0963">Cytoplasm</keyword>
<accession>A0AAX4PAW1</accession>
<evidence type="ECO:0000256" key="5">
    <source>
        <dbReference type="ARBA" id="ARBA00022598"/>
    </source>
</evidence>
<dbReference type="Gene3D" id="3.40.50.720">
    <property type="entry name" value="NAD(P)-binding Rossmann-like Domain"/>
    <property type="match status" value="1"/>
</dbReference>
<keyword evidence="5 12" id="KW-0436">Ligase</keyword>
<feature type="domain" description="Mur ligase central" evidence="11">
    <location>
        <begin position="169"/>
        <end position="366"/>
    </location>
</feature>
<evidence type="ECO:0000259" key="11">
    <source>
        <dbReference type="Pfam" id="PF08245"/>
    </source>
</evidence>
<evidence type="ECO:0000256" key="7">
    <source>
        <dbReference type="ARBA" id="ARBA00022840"/>
    </source>
</evidence>
<keyword evidence="13" id="KW-1185">Reference proteome</keyword>
<dbReference type="Gene3D" id="3.40.1190.10">
    <property type="entry name" value="Mur-like, catalytic domain"/>
    <property type="match status" value="1"/>
</dbReference>
<keyword evidence="7" id="KW-0067">ATP-binding</keyword>
<feature type="domain" description="Mur ligase C-terminal" evidence="10">
    <location>
        <begin position="395"/>
        <end position="530"/>
    </location>
</feature>
<comment type="catalytic activity">
    <reaction evidence="8">
        <text>UDP-N-acetyl-alpha-D-muramate + L-alanine + ATP = UDP-N-acetyl-alpha-D-muramoyl-L-alanine + ADP + phosphate + H(+)</text>
        <dbReference type="Rhea" id="RHEA:23372"/>
        <dbReference type="ChEBI" id="CHEBI:15378"/>
        <dbReference type="ChEBI" id="CHEBI:30616"/>
        <dbReference type="ChEBI" id="CHEBI:43474"/>
        <dbReference type="ChEBI" id="CHEBI:57972"/>
        <dbReference type="ChEBI" id="CHEBI:70757"/>
        <dbReference type="ChEBI" id="CHEBI:83898"/>
        <dbReference type="ChEBI" id="CHEBI:456216"/>
        <dbReference type="EC" id="6.3.2.8"/>
    </reaction>
</comment>
<dbReference type="InterPro" id="IPR005758">
    <property type="entry name" value="UDP-N-AcMur_Ala_ligase_MurC"/>
</dbReference>
<dbReference type="SUPFAM" id="SSF51984">
    <property type="entry name" value="MurCD N-terminal domain"/>
    <property type="match status" value="1"/>
</dbReference>
<evidence type="ECO:0000313" key="13">
    <source>
        <dbReference type="Proteomes" id="UP001472866"/>
    </source>
</evidence>
<evidence type="ECO:0000313" key="12">
    <source>
        <dbReference type="EMBL" id="WZN63058.1"/>
    </source>
</evidence>
<dbReference type="GO" id="GO:0005737">
    <property type="term" value="C:cytoplasm"/>
    <property type="evidence" value="ECO:0007669"/>
    <property type="project" value="UniProtKB-SubCell"/>
</dbReference>
<evidence type="ECO:0000256" key="3">
    <source>
        <dbReference type="ARBA" id="ARBA00012211"/>
    </source>
</evidence>
<dbReference type="Pfam" id="PF08245">
    <property type="entry name" value="Mur_ligase_M"/>
    <property type="match status" value="1"/>
</dbReference>
<dbReference type="EC" id="6.3.2.8" evidence="3"/>
<dbReference type="InterPro" id="IPR036615">
    <property type="entry name" value="Mur_ligase_C_dom_sf"/>
</dbReference>
<dbReference type="EMBL" id="CP151507">
    <property type="protein sequence ID" value="WZN63058.1"/>
    <property type="molecule type" value="Genomic_DNA"/>
</dbReference>
<dbReference type="PANTHER" id="PTHR43445">
    <property type="entry name" value="UDP-N-ACETYLMURAMATE--L-ALANINE LIGASE-RELATED"/>
    <property type="match status" value="1"/>
</dbReference>
<evidence type="ECO:0000256" key="8">
    <source>
        <dbReference type="ARBA" id="ARBA00047833"/>
    </source>
</evidence>
<dbReference type="InterPro" id="IPR050061">
    <property type="entry name" value="MurCDEF_pg_biosynth"/>
</dbReference>
<name>A0AAX4PAW1_9CHLO</name>
<dbReference type="Proteomes" id="UP001472866">
    <property type="component" value="Chromosome 07"/>
</dbReference>
<dbReference type="Pfam" id="PF02875">
    <property type="entry name" value="Mur_ligase_C"/>
    <property type="match status" value="1"/>
</dbReference>
<evidence type="ECO:0000256" key="6">
    <source>
        <dbReference type="ARBA" id="ARBA00022741"/>
    </source>
</evidence>
<dbReference type="AlphaFoldDB" id="A0AAX4PAW1"/>
<evidence type="ECO:0000256" key="2">
    <source>
        <dbReference type="ARBA" id="ARBA00004752"/>
    </source>
</evidence>
<dbReference type="InterPro" id="IPR036565">
    <property type="entry name" value="Mur-like_cat_sf"/>
</dbReference>
<dbReference type="InterPro" id="IPR013221">
    <property type="entry name" value="Mur_ligase_cen"/>
</dbReference>
<reference evidence="12 13" key="1">
    <citation type="submission" date="2024-03" db="EMBL/GenBank/DDBJ databases">
        <title>Complete genome sequence of the green alga Chloropicon roscoffensis RCC1871.</title>
        <authorList>
            <person name="Lemieux C."/>
            <person name="Pombert J.-F."/>
            <person name="Otis C."/>
            <person name="Turmel M."/>
        </authorList>
    </citation>
    <scope>NUCLEOTIDE SEQUENCE [LARGE SCALE GENOMIC DNA]</scope>
    <source>
        <strain evidence="12 13">RCC1871</strain>
    </source>
</reference>
<evidence type="ECO:0000256" key="1">
    <source>
        <dbReference type="ARBA" id="ARBA00004496"/>
    </source>
</evidence>
<dbReference type="GO" id="GO:0008763">
    <property type="term" value="F:UDP-N-acetylmuramate-L-alanine ligase activity"/>
    <property type="evidence" value="ECO:0007669"/>
    <property type="project" value="UniProtKB-EC"/>
</dbReference>
<feature type="domain" description="Mur ligase N-terminal catalytic" evidence="9">
    <location>
        <begin position="60"/>
        <end position="162"/>
    </location>
</feature>
<evidence type="ECO:0000259" key="10">
    <source>
        <dbReference type="Pfam" id="PF02875"/>
    </source>
</evidence>
<sequence>MRRPQRVSSLSSRCLATARGNEGESWEDYLTKEERPDGSKHFRFVGGLKSGRQAKSRRRVHFVGIGGSGLSNLAKLAMARGWLVTGSDISESDKLESLREGGALVDVGHREDNVLEKEGADCLPDAIVVSSAVSADNVEVRCALRYNIPLYKRGAWLGRVTSGHDLVSVAGTHGKTTTTAMVAEVLGSLCPEAEGGVTAIVGGDVASWEDGGAVVGEGQTFVLEADEYDRTFLGLRSRHAIVTNVELDHLDVYESEEEILQAFEEFLENVSQSGAVVMCGDDLGCRALLERREIGPEGGEEGAGPSVQTYGYGGGNDWRATDVRVEGGGVTSFKVERRGEVILEQCRLPLLGRHNVLNALGAIALAAAVGPGGRSDRECAEEAAQVLASFRGVERRCQVLGRKGSRVVVSDYAHHPTEVQATLEAVSEHYAEADLVVVFEPHTLSRLAYFFKEFAEALQQCPRVFLTKVHEPVKTYISAKVKNAIAEDLEGEIGRDTATYIPGDEDLIAEVARAAQRGGGETVVLVLGAGRSHALAHGILEAL</sequence>
<protein>
    <recommendedName>
        <fullName evidence="3">UDP-N-acetylmuramate--L-alanine ligase</fullName>
        <ecNumber evidence="3">6.3.2.8</ecNumber>
    </recommendedName>
</protein>
<comment type="pathway">
    <text evidence="2">Cell wall biogenesis; peptidoglycan biosynthesis.</text>
</comment>
<dbReference type="SUPFAM" id="SSF53623">
    <property type="entry name" value="MurD-like peptide ligases, catalytic domain"/>
    <property type="match status" value="1"/>
</dbReference>
<dbReference type="SUPFAM" id="SSF53244">
    <property type="entry name" value="MurD-like peptide ligases, peptide-binding domain"/>
    <property type="match status" value="1"/>
</dbReference>
<comment type="subcellular location">
    <subcellularLocation>
        <location evidence="1">Cytoplasm</location>
    </subcellularLocation>
</comment>
<dbReference type="InterPro" id="IPR004101">
    <property type="entry name" value="Mur_ligase_C"/>
</dbReference>
<dbReference type="GO" id="GO:0005524">
    <property type="term" value="F:ATP binding"/>
    <property type="evidence" value="ECO:0007669"/>
    <property type="project" value="UniProtKB-KW"/>
</dbReference>
<proteinExistence type="inferred from homology"/>
<dbReference type="Pfam" id="PF01225">
    <property type="entry name" value="Mur_ligase"/>
    <property type="match status" value="1"/>
</dbReference>
<organism evidence="12 13">
    <name type="scientific">Chloropicon roscoffensis</name>
    <dbReference type="NCBI Taxonomy" id="1461544"/>
    <lineage>
        <taxon>Eukaryota</taxon>
        <taxon>Viridiplantae</taxon>
        <taxon>Chlorophyta</taxon>
        <taxon>Chloropicophyceae</taxon>
        <taxon>Chloropicales</taxon>
        <taxon>Chloropicaceae</taxon>
        <taxon>Chloropicon</taxon>
    </lineage>
</organism>
<gene>
    <name evidence="12" type="ORF">HKI87_07g46030</name>
</gene>
<dbReference type="PANTHER" id="PTHR43445:SF3">
    <property type="entry name" value="UDP-N-ACETYLMURAMATE--L-ALANINE LIGASE"/>
    <property type="match status" value="1"/>
</dbReference>
<evidence type="ECO:0000256" key="4">
    <source>
        <dbReference type="ARBA" id="ARBA00022490"/>
    </source>
</evidence>
<dbReference type="HAMAP" id="MF_00046">
    <property type="entry name" value="MurC"/>
    <property type="match status" value="1"/>
</dbReference>
<evidence type="ECO:0000259" key="9">
    <source>
        <dbReference type="Pfam" id="PF01225"/>
    </source>
</evidence>
<dbReference type="NCBIfam" id="TIGR01082">
    <property type="entry name" value="murC"/>
    <property type="match status" value="1"/>
</dbReference>
<dbReference type="Gene3D" id="3.90.190.20">
    <property type="entry name" value="Mur ligase, C-terminal domain"/>
    <property type="match status" value="1"/>
</dbReference>
<dbReference type="InterPro" id="IPR000713">
    <property type="entry name" value="Mur_ligase_N"/>
</dbReference>